<dbReference type="Proteomes" id="UP001597201">
    <property type="component" value="Unassembled WGS sequence"/>
</dbReference>
<evidence type="ECO:0008006" key="3">
    <source>
        <dbReference type="Google" id="ProtNLM"/>
    </source>
</evidence>
<comment type="caution">
    <text evidence="1">The sequence shown here is derived from an EMBL/GenBank/DDBJ whole genome shotgun (WGS) entry which is preliminary data.</text>
</comment>
<dbReference type="PROSITE" id="PS51257">
    <property type="entry name" value="PROKAR_LIPOPROTEIN"/>
    <property type="match status" value="1"/>
</dbReference>
<dbReference type="RefSeq" id="WP_377177330.1">
    <property type="nucleotide sequence ID" value="NZ_JBHTMY010000002.1"/>
</dbReference>
<organism evidence="1 2">
    <name type="scientific">Namhaeicola litoreus</name>
    <dbReference type="NCBI Taxonomy" id="1052145"/>
    <lineage>
        <taxon>Bacteria</taxon>
        <taxon>Pseudomonadati</taxon>
        <taxon>Bacteroidota</taxon>
        <taxon>Flavobacteriia</taxon>
        <taxon>Flavobacteriales</taxon>
        <taxon>Flavobacteriaceae</taxon>
        <taxon>Namhaeicola</taxon>
    </lineage>
</organism>
<gene>
    <name evidence="1" type="ORF">ACFQ39_06725</name>
</gene>
<accession>A0ABW3Y0E8</accession>
<evidence type="ECO:0000313" key="1">
    <source>
        <dbReference type="EMBL" id="MFD1315306.1"/>
    </source>
</evidence>
<keyword evidence="2" id="KW-1185">Reference proteome</keyword>
<protein>
    <recommendedName>
        <fullName evidence="3">Lipoprotein</fullName>
    </recommendedName>
</protein>
<proteinExistence type="predicted"/>
<dbReference type="EMBL" id="JBHTMY010000002">
    <property type="protein sequence ID" value="MFD1315306.1"/>
    <property type="molecule type" value="Genomic_DNA"/>
</dbReference>
<sequence>MKRKNLFKFVKYSMYLTIGATFLLSCNDDEDIEASAQTDFEQMARFQIDAEMVSEGVSSLLEEIYVSEDLSVAKKAEMSKTYMYPECVMITSEMKGNLKTLVLDFGDGCSSFSGDQLKGKVISVFSYDLTTASINVKHTYENFYFNGYKIEGLTNVDRIRLNDFGNPEAMIIRDLTITNEDGYAVEAKGNHKREWIEGYATRTFDDDAFLITGNWSIIHPDGSSQSGKINEPLRKEYTCKFVNKGTIEIQRKGKKLLLDFGDGECDDLATIEANGKLYEIKLRK</sequence>
<name>A0ABW3Y0E8_9FLAO</name>
<evidence type="ECO:0000313" key="2">
    <source>
        <dbReference type="Proteomes" id="UP001597201"/>
    </source>
</evidence>
<reference evidence="2" key="1">
    <citation type="journal article" date="2019" name="Int. J. Syst. Evol. Microbiol.">
        <title>The Global Catalogue of Microorganisms (GCM) 10K type strain sequencing project: providing services to taxonomists for standard genome sequencing and annotation.</title>
        <authorList>
            <consortium name="The Broad Institute Genomics Platform"/>
            <consortium name="The Broad Institute Genome Sequencing Center for Infectious Disease"/>
            <person name="Wu L."/>
            <person name="Ma J."/>
        </authorList>
    </citation>
    <scope>NUCLEOTIDE SEQUENCE [LARGE SCALE GENOMIC DNA]</scope>
    <source>
        <strain evidence="2">CCUG 61485</strain>
    </source>
</reference>